<dbReference type="GO" id="GO:0009734">
    <property type="term" value="P:auxin-activated signaling pathway"/>
    <property type="evidence" value="ECO:0007669"/>
    <property type="project" value="UniProtKB-UniRule"/>
</dbReference>
<dbReference type="Pfam" id="PF02309">
    <property type="entry name" value="AUX_IAA"/>
    <property type="match status" value="1"/>
</dbReference>
<sequence length="189" mass="20314">MECCKKASDHEESPTSSMESCSGEPTAPAQSTASSGCRPPATTRRRGLTTDLHLGLTLSSVHTDYYSTPSTPRSALTTATTADRGGGGHGRRRSLFVKVYMEGVPIGRKLDLLLLDGYDCLVAQLAAMFRASITYPDHAIVGCHEQLAVVGKTKKAHHVLTYEDREGDWMMAGDAVPGKREEIEDCKGG</sequence>
<name>A0A6G1EFH7_9ORYZ</name>
<keyword evidence="8 10" id="KW-0539">Nucleus</keyword>
<keyword evidence="14" id="KW-1185">Reference proteome</keyword>
<reference evidence="13 14" key="1">
    <citation type="submission" date="2019-11" db="EMBL/GenBank/DDBJ databases">
        <title>Whole genome sequence of Oryza granulata.</title>
        <authorList>
            <person name="Li W."/>
        </authorList>
    </citation>
    <scope>NUCLEOTIDE SEQUENCE [LARGE SCALE GENOMIC DNA]</scope>
    <source>
        <strain evidence="14">cv. Menghai</strain>
        <tissue evidence="13">Leaf</tissue>
    </source>
</reference>
<evidence type="ECO:0000313" key="14">
    <source>
        <dbReference type="Proteomes" id="UP000479710"/>
    </source>
</evidence>
<evidence type="ECO:0000256" key="9">
    <source>
        <dbReference type="ARBA" id="ARBA00023294"/>
    </source>
</evidence>
<keyword evidence="6 10" id="KW-0805">Transcription regulation</keyword>
<evidence type="ECO:0000259" key="12">
    <source>
        <dbReference type="PROSITE" id="PS51745"/>
    </source>
</evidence>
<evidence type="ECO:0000256" key="5">
    <source>
        <dbReference type="ARBA" id="ARBA00022491"/>
    </source>
</evidence>
<comment type="similarity">
    <text evidence="3 10">Belongs to the Aux/IAA family.</text>
</comment>
<feature type="compositionally biased region" description="Polar residues" evidence="11">
    <location>
        <begin position="65"/>
        <end position="81"/>
    </location>
</feature>
<evidence type="ECO:0000256" key="11">
    <source>
        <dbReference type="SAM" id="MobiDB-lite"/>
    </source>
</evidence>
<keyword evidence="9 10" id="KW-0927">Auxin signaling pathway</keyword>
<dbReference type="EMBL" id="SPHZ02000003">
    <property type="protein sequence ID" value="KAF0923162.1"/>
    <property type="molecule type" value="Genomic_DNA"/>
</dbReference>
<gene>
    <name evidence="13" type="ORF">E2562_003376</name>
</gene>
<evidence type="ECO:0000256" key="10">
    <source>
        <dbReference type="RuleBase" id="RU004549"/>
    </source>
</evidence>
<proteinExistence type="inferred from homology"/>
<comment type="caution">
    <text evidence="13">The sequence shown here is derived from an EMBL/GenBank/DDBJ whole genome shotgun (WGS) entry which is preliminary data.</text>
</comment>
<dbReference type="PANTHER" id="PTHR31734:SF94">
    <property type="entry name" value="AUXIN-RESPONSIVE PROTEIN IAA30"/>
    <property type="match status" value="1"/>
</dbReference>
<feature type="domain" description="PB1" evidence="12">
    <location>
        <begin position="94"/>
        <end position="189"/>
    </location>
</feature>
<dbReference type="PANTHER" id="PTHR31734">
    <property type="entry name" value="AUXIN-RESPONSIVE PROTEIN IAA17"/>
    <property type="match status" value="1"/>
</dbReference>
<protein>
    <recommendedName>
        <fullName evidence="10">Auxin-responsive protein</fullName>
    </recommendedName>
</protein>
<evidence type="ECO:0000256" key="1">
    <source>
        <dbReference type="ARBA" id="ARBA00002159"/>
    </source>
</evidence>
<dbReference type="SUPFAM" id="SSF54277">
    <property type="entry name" value="CAD &amp; PB1 domains"/>
    <property type="match status" value="1"/>
</dbReference>
<dbReference type="GO" id="GO:0006355">
    <property type="term" value="P:regulation of DNA-templated transcription"/>
    <property type="evidence" value="ECO:0007669"/>
    <property type="project" value="InterPro"/>
</dbReference>
<dbReference type="Proteomes" id="UP000479710">
    <property type="component" value="Unassembled WGS sequence"/>
</dbReference>
<keyword evidence="7 10" id="KW-0804">Transcription</keyword>
<comment type="subcellular location">
    <subcellularLocation>
        <location evidence="2 10">Nucleus</location>
    </subcellularLocation>
</comment>
<dbReference type="AlphaFoldDB" id="A0A6G1EFH7"/>
<dbReference type="InterPro" id="IPR053793">
    <property type="entry name" value="PB1-like"/>
</dbReference>
<evidence type="ECO:0000256" key="4">
    <source>
        <dbReference type="ARBA" id="ARBA00011726"/>
    </source>
</evidence>
<feature type="region of interest" description="Disordered" evidence="11">
    <location>
        <begin position="65"/>
        <end position="90"/>
    </location>
</feature>
<feature type="compositionally biased region" description="Basic and acidic residues" evidence="11">
    <location>
        <begin position="1"/>
        <end position="13"/>
    </location>
</feature>
<evidence type="ECO:0000256" key="7">
    <source>
        <dbReference type="ARBA" id="ARBA00023163"/>
    </source>
</evidence>
<organism evidence="13 14">
    <name type="scientific">Oryza meyeriana var. granulata</name>
    <dbReference type="NCBI Taxonomy" id="110450"/>
    <lineage>
        <taxon>Eukaryota</taxon>
        <taxon>Viridiplantae</taxon>
        <taxon>Streptophyta</taxon>
        <taxon>Embryophyta</taxon>
        <taxon>Tracheophyta</taxon>
        <taxon>Spermatophyta</taxon>
        <taxon>Magnoliopsida</taxon>
        <taxon>Liliopsida</taxon>
        <taxon>Poales</taxon>
        <taxon>Poaceae</taxon>
        <taxon>BOP clade</taxon>
        <taxon>Oryzoideae</taxon>
        <taxon>Oryzeae</taxon>
        <taxon>Oryzinae</taxon>
        <taxon>Oryza</taxon>
        <taxon>Oryza meyeriana</taxon>
    </lineage>
</organism>
<evidence type="ECO:0000313" key="13">
    <source>
        <dbReference type="EMBL" id="KAF0923162.1"/>
    </source>
</evidence>
<evidence type="ECO:0000256" key="2">
    <source>
        <dbReference type="ARBA" id="ARBA00004123"/>
    </source>
</evidence>
<dbReference type="InterPro" id="IPR033389">
    <property type="entry name" value="AUX/IAA_dom"/>
</dbReference>
<comment type="subunit">
    <text evidence="4 10">Homodimers and heterodimers.</text>
</comment>
<dbReference type="Gene3D" id="3.10.20.90">
    <property type="entry name" value="Phosphatidylinositol 3-kinase Catalytic Subunit, Chain A, domain 1"/>
    <property type="match status" value="1"/>
</dbReference>
<dbReference type="GO" id="GO:0005634">
    <property type="term" value="C:nucleus"/>
    <property type="evidence" value="ECO:0007669"/>
    <property type="project" value="UniProtKB-SubCell"/>
</dbReference>
<dbReference type="PROSITE" id="PS51745">
    <property type="entry name" value="PB1"/>
    <property type="match status" value="1"/>
</dbReference>
<comment type="function">
    <text evidence="1 10">Aux/IAA proteins are short-lived transcriptional factors that function as repressors of early auxin response genes at low auxin concentrations.</text>
</comment>
<keyword evidence="5 10" id="KW-0678">Repressor</keyword>
<feature type="region of interest" description="Disordered" evidence="11">
    <location>
        <begin position="1"/>
        <end position="49"/>
    </location>
</feature>
<dbReference type="InterPro" id="IPR003311">
    <property type="entry name" value="AUX_IAA"/>
</dbReference>
<evidence type="ECO:0000256" key="3">
    <source>
        <dbReference type="ARBA" id="ARBA00006728"/>
    </source>
</evidence>
<dbReference type="OrthoDB" id="652411at2759"/>
<accession>A0A6G1EFH7</accession>
<evidence type="ECO:0000256" key="6">
    <source>
        <dbReference type="ARBA" id="ARBA00023015"/>
    </source>
</evidence>
<evidence type="ECO:0000256" key="8">
    <source>
        <dbReference type="ARBA" id="ARBA00023242"/>
    </source>
</evidence>